<dbReference type="STRING" id="452084.AR438_16685"/>
<dbReference type="InterPro" id="IPR008969">
    <property type="entry name" value="CarboxyPept-like_regulatory"/>
</dbReference>
<evidence type="ECO:0000313" key="2">
    <source>
        <dbReference type="Proteomes" id="UP000051682"/>
    </source>
</evidence>
<reference evidence="1 2" key="1">
    <citation type="submission" date="2015-10" db="EMBL/GenBank/DDBJ databases">
        <title>Chryseobacterium aquaticum genome.</title>
        <authorList>
            <person name="Newman J.D."/>
            <person name="Ferguson M.B."/>
            <person name="Miller J.R."/>
        </authorList>
    </citation>
    <scope>NUCLEOTIDE SEQUENCE [LARGE SCALE GENOMIC DNA]</scope>
    <source>
        <strain evidence="1 2">KCTC 12483</strain>
    </source>
</reference>
<dbReference type="EMBL" id="LLYZ01000021">
    <property type="protein sequence ID" value="KQK24266.1"/>
    <property type="molecule type" value="Genomic_DNA"/>
</dbReference>
<evidence type="ECO:0000313" key="1">
    <source>
        <dbReference type="EMBL" id="KQK24266.1"/>
    </source>
</evidence>
<dbReference type="SUPFAM" id="SSF49464">
    <property type="entry name" value="Carboxypeptidase regulatory domain-like"/>
    <property type="match status" value="1"/>
</dbReference>
<name>A0A0Q3SGH6_9FLAO</name>
<evidence type="ECO:0008006" key="3">
    <source>
        <dbReference type="Google" id="ProtNLM"/>
    </source>
</evidence>
<gene>
    <name evidence="1" type="ORF">AR438_16685</name>
</gene>
<dbReference type="OrthoDB" id="1254493at2"/>
<protein>
    <recommendedName>
        <fullName evidence="3">Carboxypeptidase-like regulatory domain-containing protein</fullName>
    </recommendedName>
</protein>
<dbReference type="Proteomes" id="UP000051682">
    <property type="component" value="Unassembled WGS sequence"/>
</dbReference>
<organism evidence="1 2">
    <name type="scientific">Chryseobacterium aquaticum</name>
    <dbReference type="NCBI Taxonomy" id="452084"/>
    <lineage>
        <taxon>Bacteria</taxon>
        <taxon>Pseudomonadati</taxon>
        <taxon>Bacteroidota</taxon>
        <taxon>Flavobacteriia</taxon>
        <taxon>Flavobacteriales</taxon>
        <taxon>Weeksellaceae</taxon>
        <taxon>Chryseobacterium group</taxon>
        <taxon>Chryseobacterium</taxon>
    </lineage>
</organism>
<dbReference type="RefSeq" id="WP_056017615.1">
    <property type="nucleotide sequence ID" value="NZ_LLYZ01000021.1"/>
</dbReference>
<keyword evidence="2" id="KW-1185">Reference proteome</keyword>
<dbReference type="AlphaFoldDB" id="A0A0Q3SGH6"/>
<dbReference type="Pfam" id="PF13715">
    <property type="entry name" value="CarbopepD_reg_2"/>
    <property type="match status" value="1"/>
</dbReference>
<accession>A0A0Q3SGH6</accession>
<proteinExistence type="predicted"/>
<sequence length="268" mass="30351">MKLEEFCSMQKTGIFISVFCFGLLFSQQKISGKILSENGMAIGNVLVVNVSSDKKIYSDAIGNFTIEGAVNDEIRFSKVGYERASKKISAYDSSLNIILIRIPEEIEEVEILNLTGDLNKDSKRLAKEDKVAKLQKDIGLPKPPEVAREKAPELSDAFVIGFPIAAINIDALYKVISGDARRMKNLYRFEDLQRHLKWVVNRLDAEYFGSLGISKEKINEFLQFAFLENPRSLDFVKSKNINGVVFEIEKVLPKYIERIKSQKKNSTK</sequence>
<comment type="caution">
    <text evidence="1">The sequence shown here is derived from an EMBL/GenBank/DDBJ whole genome shotgun (WGS) entry which is preliminary data.</text>
</comment>